<gene>
    <name evidence="2" type="ORF">CGC50_12405</name>
</gene>
<name>A0A250FV34_9FLAO</name>
<dbReference type="OrthoDB" id="1454724at2"/>
<evidence type="ECO:0000256" key="1">
    <source>
        <dbReference type="SAM" id="MobiDB-lite"/>
    </source>
</evidence>
<dbReference type="Proteomes" id="UP000217250">
    <property type="component" value="Chromosome"/>
</dbReference>
<sequence length="146" mass="16283">MAKDNNDNRELTLEEREALLEDRSSELSAREAAVDRKESELNDIGTELEAREKALDQREQSLDEREKALALREASQEGAGAPEVSEEKREGHAFSFRGKKYQFADDAPLQILFGGERYTQEELAADEEALVQLIGGGSALIVKSEE</sequence>
<dbReference type="EMBL" id="CP022386">
    <property type="protein sequence ID" value="ATA87856.1"/>
    <property type="molecule type" value="Genomic_DNA"/>
</dbReference>
<dbReference type="KEGG" id="cgh:CGC50_12405"/>
<evidence type="ECO:0000313" key="2">
    <source>
        <dbReference type="EMBL" id="ATA87856.1"/>
    </source>
</evidence>
<dbReference type="GeneID" id="84809337"/>
<feature type="compositionally biased region" description="Basic and acidic residues" evidence="1">
    <location>
        <begin position="20"/>
        <end position="40"/>
    </location>
</feature>
<evidence type="ECO:0000313" key="3">
    <source>
        <dbReference type="Proteomes" id="UP000217250"/>
    </source>
</evidence>
<organism evidence="2 3">
    <name type="scientific">Capnocytophaga gingivalis</name>
    <dbReference type="NCBI Taxonomy" id="1017"/>
    <lineage>
        <taxon>Bacteria</taxon>
        <taxon>Pseudomonadati</taxon>
        <taxon>Bacteroidota</taxon>
        <taxon>Flavobacteriia</taxon>
        <taxon>Flavobacteriales</taxon>
        <taxon>Flavobacteriaceae</taxon>
        <taxon>Capnocytophaga</taxon>
    </lineage>
</organism>
<proteinExistence type="predicted"/>
<feature type="region of interest" description="Disordered" evidence="1">
    <location>
        <begin position="20"/>
        <end position="91"/>
    </location>
</feature>
<protein>
    <submittedName>
        <fullName evidence="2">Uncharacterized protein</fullName>
    </submittedName>
</protein>
<accession>A0A250FV34</accession>
<feature type="compositionally biased region" description="Basic and acidic residues" evidence="1">
    <location>
        <begin position="48"/>
        <end position="70"/>
    </location>
</feature>
<reference evidence="3" key="1">
    <citation type="submission" date="2017-06" db="EMBL/GenBank/DDBJ databases">
        <title>Capnocytophaga spp. assemblies.</title>
        <authorList>
            <person name="Gulvik C.A."/>
        </authorList>
    </citation>
    <scope>NUCLEOTIDE SEQUENCE [LARGE SCALE GENOMIC DNA]</scope>
    <source>
        <strain evidence="3">H1496</strain>
    </source>
</reference>
<dbReference type="RefSeq" id="WP_095911052.1">
    <property type="nucleotide sequence ID" value="NZ_CP022386.1"/>
</dbReference>
<dbReference type="AlphaFoldDB" id="A0A250FV34"/>